<dbReference type="OrthoDB" id="7466251at2"/>
<reference evidence="3" key="1">
    <citation type="submission" date="2016-10" db="EMBL/GenBank/DDBJ databases">
        <authorList>
            <person name="Varghese N."/>
            <person name="Submissions S."/>
        </authorList>
    </citation>
    <scope>NUCLEOTIDE SEQUENCE [LARGE SCALE GENOMIC DNA]</scope>
    <source>
        <strain evidence="3">DSM 22017</strain>
    </source>
</reference>
<dbReference type="Proteomes" id="UP000198742">
    <property type="component" value="Unassembled WGS sequence"/>
</dbReference>
<dbReference type="Pfam" id="PF13185">
    <property type="entry name" value="GAF_2"/>
    <property type="match status" value="1"/>
</dbReference>
<dbReference type="EMBL" id="FNRT01000002">
    <property type="protein sequence ID" value="SEC17006.1"/>
    <property type="molecule type" value="Genomic_DNA"/>
</dbReference>
<evidence type="ECO:0000313" key="2">
    <source>
        <dbReference type="EMBL" id="SEC17006.1"/>
    </source>
</evidence>
<dbReference type="RefSeq" id="WP_090968810.1">
    <property type="nucleotide sequence ID" value="NZ_FNRT01000002.1"/>
</dbReference>
<dbReference type="InterPro" id="IPR003018">
    <property type="entry name" value="GAF"/>
</dbReference>
<keyword evidence="3" id="KW-1185">Reference proteome</keyword>
<dbReference type="STRING" id="402596.SAMN04489844_1811"/>
<dbReference type="InterPro" id="IPR029016">
    <property type="entry name" value="GAF-like_dom_sf"/>
</dbReference>
<feature type="domain" description="GAF" evidence="1">
    <location>
        <begin position="29"/>
        <end position="156"/>
    </location>
</feature>
<organism evidence="2 3">
    <name type="scientific">Nocardioides exalbidus</name>
    <dbReference type="NCBI Taxonomy" id="402596"/>
    <lineage>
        <taxon>Bacteria</taxon>
        <taxon>Bacillati</taxon>
        <taxon>Actinomycetota</taxon>
        <taxon>Actinomycetes</taxon>
        <taxon>Propionibacteriales</taxon>
        <taxon>Nocardioidaceae</taxon>
        <taxon>Nocardioides</taxon>
    </lineage>
</organism>
<dbReference type="SUPFAM" id="SSF55781">
    <property type="entry name" value="GAF domain-like"/>
    <property type="match status" value="1"/>
</dbReference>
<sequence length="165" mass="17264">MIHGDVVDGPGARVWDARSEPEVFAILERAALSAAREIGACDLAGIGLVGPGGSTSYVARHATVELLDELQRTLSEGPVVVSERRRPEVVAVADLLDGSQWSSWDDIGVRAYLGFTLFVGGEVAGVLNLYSFEPEAFTASDVAQGLALAEDVVIAIGAALERDAA</sequence>
<accession>A0A1H4QBH8</accession>
<evidence type="ECO:0000313" key="3">
    <source>
        <dbReference type="Proteomes" id="UP000198742"/>
    </source>
</evidence>
<name>A0A1H4QBH8_9ACTN</name>
<dbReference type="Gene3D" id="3.30.450.40">
    <property type="match status" value="1"/>
</dbReference>
<proteinExistence type="predicted"/>
<gene>
    <name evidence="2" type="ORF">SAMN04489844_1811</name>
</gene>
<evidence type="ECO:0000259" key="1">
    <source>
        <dbReference type="Pfam" id="PF13185"/>
    </source>
</evidence>
<protein>
    <submittedName>
        <fullName evidence="2">GAF domain-containing protein</fullName>
    </submittedName>
</protein>
<dbReference type="AlphaFoldDB" id="A0A1H4QBH8"/>